<evidence type="ECO:0000256" key="6">
    <source>
        <dbReference type="ARBA" id="ARBA00022748"/>
    </source>
</evidence>
<gene>
    <name evidence="13" type="ORF">UFOPK3522_00657</name>
</gene>
<dbReference type="GO" id="GO:0005886">
    <property type="term" value="C:plasma membrane"/>
    <property type="evidence" value="ECO:0007669"/>
    <property type="project" value="UniProtKB-SubCell"/>
</dbReference>
<feature type="transmembrane region" description="Helical" evidence="10">
    <location>
        <begin position="120"/>
        <end position="141"/>
    </location>
</feature>
<dbReference type="GO" id="GO:0020037">
    <property type="term" value="F:heme binding"/>
    <property type="evidence" value="ECO:0007669"/>
    <property type="project" value="InterPro"/>
</dbReference>
<feature type="transmembrane region" description="Helical" evidence="10">
    <location>
        <begin position="95"/>
        <end position="113"/>
    </location>
</feature>
<feature type="domain" description="Cytochrome c-type biogenesis protein CcmF C-terminal" evidence="12">
    <location>
        <begin position="316"/>
        <end position="594"/>
    </location>
</feature>
<protein>
    <submittedName>
        <fullName evidence="13">Unannotated protein</fullName>
    </submittedName>
</protein>
<dbReference type="InterPro" id="IPR003567">
    <property type="entry name" value="Cyt_c_biogenesis"/>
</dbReference>
<evidence type="ECO:0000256" key="2">
    <source>
        <dbReference type="ARBA" id="ARBA00009186"/>
    </source>
</evidence>
<dbReference type="AlphaFoldDB" id="A0A6J5ZK21"/>
<evidence type="ECO:0000256" key="9">
    <source>
        <dbReference type="ARBA" id="ARBA00037230"/>
    </source>
</evidence>
<evidence type="ECO:0000259" key="12">
    <source>
        <dbReference type="Pfam" id="PF16327"/>
    </source>
</evidence>
<keyword evidence="7 10" id="KW-1133">Transmembrane helix</keyword>
<dbReference type="GO" id="GO:0017004">
    <property type="term" value="P:cytochrome complex assembly"/>
    <property type="evidence" value="ECO:0007669"/>
    <property type="project" value="UniProtKB-KW"/>
</dbReference>
<feature type="transmembrane region" description="Helical" evidence="10">
    <location>
        <begin position="245"/>
        <end position="261"/>
    </location>
</feature>
<evidence type="ECO:0000259" key="11">
    <source>
        <dbReference type="Pfam" id="PF01578"/>
    </source>
</evidence>
<feature type="transmembrane region" description="Helical" evidence="10">
    <location>
        <begin position="42"/>
        <end position="61"/>
    </location>
</feature>
<dbReference type="PRINTS" id="PR01411">
    <property type="entry name" value="CCMFBIOGNSIS"/>
</dbReference>
<dbReference type="Pfam" id="PF16327">
    <property type="entry name" value="CcmF_C"/>
    <property type="match status" value="1"/>
</dbReference>
<feature type="transmembrane region" description="Helical" evidence="10">
    <location>
        <begin position="312"/>
        <end position="330"/>
    </location>
</feature>
<feature type="transmembrane region" description="Helical" evidence="10">
    <location>
        <begin position="501"/>
        <end position="519"/>
    </location>
</feature>
<sequence>MATVGQACLIFALGFSLYGVIASVIGARTGREALVRSGRRSLYALFGLAAVAFLITEFAFLSSDFHFTVVATHSSTTTPWYYRLAAMWSSQQGSLMLWLTLLAGWSSLCVVMLRGRLRDVAPYAVAVLLGFGAFFTAVMLFSASPFETVPVAPPEGVGLNPLLRHPSMMIHPIMLYSGYTLFTIPFAFAVGALIVRRVDAEWLRATRVYALAAWLALGTGIILGARWSYAELGWGGYWAWDPVENAALLPWLTGTAFLHSVKIQERRGMMKIWNASLVLATGTLAILGTFLVRSGVLDSIHAFVEEGNTVAWFFTALIVTMIAGSVYLVITRRDNALKSESRLDSLLSRESAFLGNNLVLVAITFVVLWGTFFPLISEALTGQKEAVGPPWFDQYTVPLVLILVLLSGIGPVIAWRRTSWPQLWRSMRGPAIVALLVAIGCVVFRPGNGDVAPLIMFVVGAFAIATSLQELWRGTRARQAMTGEGPFAAFRLLLARNRARYGGFIVHIGVAVLFIGIAASSSFQSVRDVRLGVGEQATVSGYTFTYVKPVAKIETQAGRLERITLGSQVRVTKDGKFVANLYPNRGYYPAVGSMLGAVSTYFAGESTSEIGLKAGVTKDLWIAETPDISSLMPVVRRGDAVFEKAAGQGLKPEARSIFLAAALNGLTTRYRNNPPAAQFRIIISPMVFWIWLGSIIVFIGGVIAAWPSVGAVRDRVRARQAARVAKDLGRA</sequence>
<feature type="transmembrane region" description="Helical" evidence="10">
    <location>
        <begin position="395"/>
        <end position="415"/>
    </location>
</feature>
<dbReference type="PANTHER" id="PTHR43653">
    <property type="entry name" value="CYTOCHROME C ASSEMBLY PROTEIN-RELATED"/>
    <property type="match status" value="1"/>
</dbReference>
<dbReference type="PRINTS" id="PR01410">
    <property type="entry name" value="CCBIOGENESIS"/>
</dbReference>
<feature type="transmembrane region" description="Helical" evidence="10">
    <location>
        <begin position="273"/>
        <end position="292"/>
    </location>
</feature>
<evidence type="ECO:0000256" key="7">
    <source>
        <dbReference type="ARBA" id="ARBA00022989"/>
    </source>
</evidence>
<dbReference type="PANTHER" id="PTHR43653:SF1">
    <property type="entry name" value="CYTOCHROME C-TYPE BIOGENESIS PROTEIN CCMF"/>
    <property type="match status" value="1"/>
</dbReference>
<evidence type="ECO:0000313" key="13">
    <source>
        <dbReference type="EMBL" id="CAB4341768.1"/>
    </source>
</evidence>
<keyword evidence="6" id="KW-0201">Cytochrome c-type biogenesis</keyword>
<feature type="transmembrane region" description="Helical" evidence="10">
    <location>
        <begin position="427"/>
        <end position="445"/>
    </location>
</feature>
<keyword evidence="4" id="KW-0997">Cell inner membrane</keyword>
<evidence type="ECO:0000256" key="8">
    <source>
        <dbReference type="ARBA" id="ARBA00023136"/>
    </source>
</evidence>
<evidence type="ECO:0000256" key="10">
    <source>
        <dbReference type="SAM" id="Phobius"/>
    </source>
</evidence>
<keyword evidence="5 10" id="KW-0812">Transmembrane</keyword>
<dbReference type="GO" id="GO:0015232">
    <property type="term" value="F:heme transmembrane transporter activity"/>
    <property type="evidence" value="ECO:0007669"/>
    <property type="project" value="InterPro"/>
</dbReference>
<dbReference type="EMBL" id="CAESAO010000042">
    <property type="protein sequence ID" value="CAB4341768.1"/>
    <property type="molecule type" value="Genomic_DNA"/>
</dbReference>
<feature type="transmembrane region" description="Helical" evidence="10">
    <location>
        <begin position="451"/>
        <end position="472"/>
    </location>
</feature>
<feature type="transmembrane region" description="Helical" evidence="10">
    <location>
        <begin position="688"/>
        <end position="709"/>
    </location>
</feature>
<evidence type="ECO:0000256" key="5">
    <source>
        <dbReference type="ARBA" id="ARBA00022692"/>
    </source>
</evidence>
<feature type="transmembrane region" description="Helical" evidence="10">
    <location>
        <begin position="207"/>
        <end position="225"/>
    </location>
</feature>
<accession>A0A6J5ZK21</accession>
<comment type="subcellular location">
    <subcellularLocation>
        <location evidence="1">Cell inner membrane</location>
        <topology evidence="1">Multi-pass membrane protein</topology>
    </subcellularLocation>
</comment>
<reference evidence="13" key="1">
    <citation type="submission" date="2020-05" db="EMBL/GenBank/DDBJ databases">
        <authorList>
            <person name="Chiriac C."/>
            <person name="Salcher M."/>
            <person name="Ghai R."/>
            <person name="Kavagutti S V."/>
        </authorList>
    </citation>
    <scope>NUCLEOTIDE SEQUENCE</scope>
</reference>
<evidence type="ECO:0000256" key="1">
    <source>
        <dbReference type="ARBA" id="ARBA00004429"/>
    </source>
</evidence>
<dbReference type="InterPro" id="IPR002541">
    <property type="entry name" value="Cyt_c_assembly"/>
</dbReference>
<evidence type="ECO:0000256" key="4">
    <source>
        <dbReference type="ARBA" id="ARBA00022519"/>
    </source>
</evidence>
<dbReference type="Pfam" id="PF01578">
    <property type="entry name" value="Cytochrom_C_asm"/>
    <property type="match status" value="1"/>
</dbReference>
<keyword evidence="8 10" id="KW-0472">Membrane</keyword>
<feature type="domain" description="Cytochrome c assembly protein" evidence="11">
    <location>
        <begin position="88"/>
        <end position="294"/>
    </location>
</feature>
<dbReference type="InterPro" id="IPR003568">
    <property type="entry name" value="Cyt_c_biogenesis_CcmF"/>
</dbReference>
<feature type="transmembrane region" description="Helical" evidence="10">
    <location>
        <begin position="351"/>
        <end position="375"/>
    </location>
</feature>
<dbReference type="InterPro" id="IPR032523">
    <property type="entry name" value="CcmF_C"/>
</dbReference>
<feature type="transmembrane region" description="Helical" evidence="10">
    <location>
        <begin position="173"/>
        <end position="195"/>
    </location>
</feature>
<keyword evidence="3" id="KW-1003">Cell membrane</keyword>
<organism evidence="13">
    <name type="scientific">freshwater metagenome</name>
    <dbReference type="NCBI Taxonomy" id="449393"/>
    <lineage>
        <taxon>unclassified sequences</taxon>
        <taxon>metagenomes</taxon>
        <taxon>ecological metagenomes</taxon>
    </lineage>
</organism>
<comment type="function">
    <text evidence="9">Required for the biogenesis of c-type cytochromes. Possible subunit of a heme lyase.</text>
</comment>
<evidence type="ECO:0000256" key="3">
    <source>
        <dbReference type="ARBA" id="ARBA00022475"/>
    </source>
</evidence>
<comment type="similarity">
    <text evidence="2">Belongs to the CcmF/CycK/Ccl1/NrfE/CcsA family.</text>
</comment>
<feature type="transmembrane region" description="Helical" evidence="10">
    <location>
        <begin position="6"/>
        <end position="30"/>
    </location>
</feature>
<proteinExistence type="inferred from homology"/>
<name>A0A6J5ZK21_9ZZZZ</name>